<sequence length="157" mass="15956">MAKKLVEININGLVRELAVEPWASLAELLRDQLGLTGVKIGCNRGHCGGCTVLLDGKPVSSCLVLAVEADKREVLTAEGLLADEAKAAPLLEALAGAGLAADPFAAPGLTLAAHAALKERKGGAIGRARADIAGNIVAGLGYDQIAQALGDGEKEGR</sequence>
<evidence type="ECO:0000256" key="5">
    <source>
        <dbReference type="ARBA" id="ARBA00023014"/>
    </source>
</evidence>
<accession>E1QK86</accession>
<dbReference type="STRING" id="644282.Deba_2625"/>
<keyword evidence="8" id="KW-1185">Reference proteome</keyword>
<dbReference type="HOGENOM" id="CLU_052511_3_1_7"/>
<evidence type="ECO:0000313" key="7">
    <source>
        <dbReference type="EMBL" id="ADK85979.1"/>
    </source>
</evidence>
<dbReference type="Proteomes" id="UP000009047">
    <property type="component" value="Chromosome"/>
</dbReference>
<evidence type="ECO:0000256" key="2">
    <source>
        <dbReference type="ARBA" id="ARBA00022723"/>
    </source>
</evidence>
<dbReference type="InterPro" id="IPR006058">
    <property type="entry name" value="2Fe2S_fd_BS"/>
</dbReference>
<keyword evidence="5" id="KW-0411">Iron-sulfur</keyword>
<reference evidence="7 8" key="1">
    <citation type="journal article" date="2010" name="Stand. Genomic Sci.">
        <title>Complete genome sequence of Desulfarculus baarsii type strain (2st14).</title>
        <authorList>
            <person name="Sun H."/>
            <person name="Spring S."/>
            <person name="Lapidus A."/>
            <person name="Davenport K."/>
            <person name="Del Rio T.G."/>
            <person name="Tice H."/>
            <person name="Nolan M."/>
            <person name="Copeland A."/>
            <person name="Cheng J.F."/>
            <person name="Lucas S."/>
            <person name="Tapia R."/>
            <person name="Goodwin L."/>
            <person name="Pitluck S."/>
            <person name="Ivanova N."/>
            <person name="Pagani I."/>
            <person name="Mavromatis K."/>
            <person name="Ovchinnikova G."/>
            <person name="Pati A."/>
            <person name="Chen A."/>
            <person name="Palaniappan K."/>
            <person name="Hauser L."/>
            <person name="Chang Y.J."/>
            <person name="Jeffries C.D."/>
            <person name="Detter J.C."/>
            <person name="Han C."/>
            <person name="Rohde M."/>
            <person name="Brambilla E."/>
            <person name="Goker M."/>
            <person name="Woyke T."/>
            <person name="Bristow J."/>
            <person name="Eisen J.A."/>
            <person name="Markowitz V."/>
            <person name="Hugenholtz P."/>
            <person name="Kyrpides N.C."/>
            <person name="Klenk H.P."/>
            <person name="Land M."/>
        </authorList>
    </citation>
    <scope>NUCLEOTIDE SEQUENCE [LARGE SCALE GENOMIC DNA]</scope>
    <source>
        <strain evidence="8">ATCC 33931 / DSM 2075 / LMG 7858 / VKM B-1802 / 2st14</strain>
    </source>
</reference>
<dbReference type="PROSITE" id="PS00197">
    <property type="entry name" value="2FE2S_FER_1"/>
    <property type="match status" value="1"/>
</dbReference>
<dbReference type="PANTHER" id="PTHR44379:SF8">
    <property type="entry name" value="XANTHINE DEHYDROGENASE IRON-SULFUR-BINDING SUBUNIT XDHC-RELATED"/>
    <property type="match status" value="1"/>
</dbReference>
<gene>
    <name evidence="7" type="ordered locus">Deba_2625</name>
</gene>
<dbReference type="GO" id="GO:0051537">
    <property type="term" value="F:2 iron, 2 sulfur cluster binding"/>
    <property type="evidence" value="ECO:0007669"/>
    <property type="project" value="UniProtKB-KW"/>
</dbReference>
<dbReference type="eggNOG" id="COG2080">
    <property type="taxonomic scope" value="Bacteria"/>
</dbReference>
<dbReference type="CDD" id="cd00207">
    <property type="entry name" value="fer2"/>
    <property type="match status" value="1"/>
</dbReference>
<dbReference type="GO" id="GO:0046872">
    <property type="term" value="F:metal ion binding"/>
    <property type="evidence" value="ECO:0007669"/>
    <property type="project" value="UniProtKB-KW"/>
</dbReference>
<dbReference type="GO" id="GO:0016491">
    <property type="term" value="F:oxidoreductase activity"/>
    <property type="evidence" value="ECO:0007669"/>
    <property type="project" value="UniProtKB-KW"/>
</dbReference>
<name>E1QK86_DESB2</name>
<dbReference type="AlphaFoldDB" id="E1QK86"/>
<keyword evidence="3" id="KW-0560">Oxidoreductase</keyword>
<keyword evidence="1" id="KW-0001">2Fe-2S</keyword>
<dbReference type="KEGG" id="dbr:Deba_2625"/>
<dbReference type="OrthoDB" id="9775084at2"/>
<dbReference type="RefSeq" id="WP_013259418.1">
    <property type="nucleotide sequence ID" value="NC_014365.1"/>
</dbReference>
<organism evidence="7 8">
    <name type="scientific">Desulfarculus baarsii (strain ATCC 33931 / DSM 2075 / LMG 7858 / VKM B-1802 / 2st14)</name>
    <dbReference type="NCBI Taxonomy" id="644282"/>
    <lineage>
        <taxon>Bacteria</taxon>
        <taxon>Pseudomonadati</taxon>
        <taxon>Thermodesulfobacteriota</taxon>
        <taxon>Desulfarculia</taxon>
        <taxon>Desulfarculales</taxon>
        <taxon>Desulfarculaceae</taxon>
        <taxon>Desulfarculus</taxon>
    </lineage>
</organism>
<dbReference type="EMBL" id="CP002085">
    <property type="protein sequence ID" value="ADK85979.1"/>
    <property type="molecule type" value="Genomic_DNA"/>
</dbReference>
<dbReference type="InterPro" id="IPR001041">
    <property type="entry name" value="2Fe-2S_ferredoxin-type"/>
</dbReference>
<proteinExistence type="predicted"/>
<dbReference type="Pfam" id="PF00111">
    <property type="entry name" value="Fer2"/>
    <property type="match status" value="1"/>
</dbReference>
<feature type="domain" description="2Fe-2S ferredoxin-type" evidence="6">
    <location>
        <begin position="4"/>
        <end position="80"/>
    </location>
</feature>
<dbReference type="InterPro" id="IPR012675">
    <property type="entry name" value="Beta-grasp_dom_sf"/>
</dbReference>
<dbReference type="InterPro" id="IPR036010">
    <property type="entry name" value="2Fe-2S_ferredoxin-like_sf"/>
</dbReference>
<dbReference type="PANTHER" id="PTHR44379">
    <property type="entry name" value="OXIDOREDUCTASE WITH IRON-SULFUR SUBUNIT"/>
    <property type="match status" value="1"/>
</dbReference>
<evidence type="ECO:0000256" key="1">
    <source>
        <dbReference type="ARBA" id="ARBA00022714"/>
    </source>
</evidence>
<keyword evidence="4" id="KW-0408">Iron</keyword>
<evidence type="ECO:0000256" key="4">
    <source>
        <dbReference type="ARBA" id="ARBA00023004"/>
    </source>
</evidence>
<dbReference type="PROSITE" id="PS51085">
    <property type="entry name" value="2FE2S_FER_2"/>
    <property type="match status" value="1"/>
</dbReference>
<keyword evidence="2" id="KW-0479">Metal-binding</keyword>
<evidence type="ECO:0000313" key="8">
    <source>
        <dbReference type="Proteomes" id="UP000009047"/>
    </source>
</evidence>
<dbReference type="InterPro" id="IPR051452">
    <property type="entry name" value="Diverse_Oxidoreductases"/>
</dbReference>
<protein>
    <submittedName>
        <fullName evidence="7">Ferredoxin</fullName>
    </submittedName>
</protein>
<dbReference type="FunFam" id="3.10.20.30:FF:000020">
    <property type="entry name" value="Xanthine dehydrogenase iron-sulfur subunit"/>
    <property type="match status" value="1"/>
</dbReference>
<dbReference type="Gene3D" id="3.10.20.30">
    <property type="match status" value="1"/>
</dbReference>
<dbReference type="SUPFAM" id="SSF54292">
    <property type="entry name" value="2Fe-2S ferredoxin-like"/>
    <property type="match status" value="1"/>
</dbReference>
<evidence type="ECO:0000259" key="6">
    <source>
        <dbReference type="PROSITE" id="PS51085"/>
    </source>
</evidence>
<evidence type="ECO:0000256" key="3">
    <source>
        <dbReference type="ARBA" id="ARBA00023002"/>
    </source>
</evidence>